<organism evidence="2 3">
    <name type="scientific">Lepraria neglecta</name>
    <dbReference type="NCBI Taxonomy" id="209136"/>
    <lineage>
        <taxon>Eukaryota</taxon>
        <taxon>Fungi</taxon>
        <taxon>Dikarya</taxon>
        <taxon>Ascomycota</taxon>
        <taxon>Pezizomycotina</taxon>
        <taxon>Lecanoromycetes</taxon>
        <taxon>OSLEUM clade</taxon>
        <taxon>Lecanoromycetidae</taxon>
        <taxon>Lecanorales</taxon>
        <taxon>Lecanorineae</taxon>
        <taxon>Stereocaulaceae</taxon>
        <taxon>Lepraria</taxon>
    </lineage>
</organism>
<evidence type="ECO:0000256" key="1">
    <source>
        <dbReference type="SAM" id="MobiDB-lite"/>
    </source>
</evidence>
<evidence type="ECO:0000313" key="3">
    <source>
        <dbReference type="Proteomes" id="UP001276659"/>
    </source>
</evidence>
<dbReference type="EMBL" id="JASNWA010000003">
    <property type="protein sequence ID" value="KAK3178431.1"/>
    <property type="molecule type" value="Genomic_DNA"/>
</dbReference>
<feature type="region of interest" description="Disordered" evidence="1">
    <location>
        <begin position="274"/>
        <end position="301"/>
    </location>
</feature>
<evidence type="ECO:0000313" key="2">
    <source>
        <dbReference type="EMBL" id="KAK3178431.1"/>
    </source>
</evidence>
<gene>
    <name evidence="2" type="ORF">OEA41_000566</name>
</gene>
<proteinExistence type="predicted"/>
<reference evidence="2" key="1">
    <citation type="submission" date="2022-11" db="EMBL/GenBank/DDBJ databases">
        <title>Chromosomal genome sequence assembly and mating type (MAT) locus characterization of the leprose asexual lichenized fungus Lepraria neglecta (Nyl.) Erichsen.</title>
        <authorList>
            <person name="Allen J.L."/>
            <person name="Pfeffer B."/>
        </authorList>
    </citation>
    <scope>NUCLEOTIDE SEQUENCE</scope>
    <source>
        <strain evidence="2">Allen 5258</strain>
    </source>
</reference>
<dbReference type="AlphaFoldDB" id="A0AAD9ZHF9"/>
<accession>A0AAD9ZHF9</accession>
<sequence length="693" mass="75683">MTLVWGAHGGLQQLQLGFNEVASALVIGKIVGSVFTRHADAEIFSVMEKQYEVRVKAIPALQGFASIVVLCCRYVESVEQIVNTLNDFIVLGHDLINPGRLGDYGTRLSLPEKALMSNFVRATIDSDADSQQAASVMSWMAELSSEVGVSTRLNFATGRSSDYNRSLITRLTGLLSPESVKVKGGGTADDFDDGLPREPSQVIHHTLSMGTASIALAAAANGADVSLQCITSEGIKTIPQRSTPAAFVVRLWLRQPPPQISKFLSYVEAKTKATATGSTDDSDTAGTWRTFENETTDSEPLDEWPTAGKALWWPISSSSQLRFELNPESDHITIPPHVDPLLDMLNATDKRLSPLGRTLALILHDIYRYSEYPLDQAAEFSTAMILVSIAMAIGSLHSMTHAPVNDKDQYALELGTVRRNGALRELLPLALNGQGITHEVLLWTTATLWGGTSSESQGGVVMDRRMIGIVAPHCTMILDILRDPIEFARPPMFGRLLTMCRGSMPLLARNPRSGFMMAADLGHPSRSLLDCRRNALSCTSLPESLHEAEGGPFTNELIITLEPEVLSGSSQSIFCGWYAGDLVFELDPLVTFCNLLKRQHAINMPEQQLLEGGNFKDDFPDYKRMLLTDLISHGLFEARNGVVIFNTYSDPAWALAAAGCAKPGKAVYHHGPFDISRCTLGEGDAVIYFWGRD</sequence>
<name>A0AAD9ZHF9_9LECA</name>
<feature type="compositionally biased region" description="Low complexity" evidence="1">
    <location>
        <begin position="274"/>
        <end position="287"/>
    </location>
</feature>
<dbReference type="Proteomes" id="UP001276659">
    <property type="component" value="Unassembled WGS sequence"/>
</dbReference>
<protein>
    <submittedName>
        <fullName evidence="2">Uncharacterized protein</fullName>
    </submittedName>
</protein>
<comment type="caution">
    <text evidence="2">The sequence shown here is derived from an EMBL/GenBank/DDBJ whole genome shotgun (WGS) entry which is preliminary data.</text>
</comment>
<keyword evidence="3" id="KW-1185">Reference proteome</keyword>